<evidence type="ECO:0000256" key="3">
    <source>
        <dbReference type="SAM" id="Phobius"/>
    </source>
</evidence>
<keyword evidence="6" id="KW-1185">Reference proteome</keyword>
<feature type="transmembrane region" description="Helical" evidence="3">
    <location>
        <begin position="1272"/>
        <end position="1289"/>
    </location>
</feature>
<feature type="compositionally biased region" description="Polar residues" evidence="2">
    <location>
        <begin position="710"/>
        <end position="721"/>
    </location>
</feature>
<comment type="caution">
    <text evidence="5">The sequence shown here is derived from an EMBL/GenBank/DDBJ whole genome shotgun (WGS) entry which is preliminary data.</text>
</comment>
<feature type="region of interest" description="Disordered" evidence="2">
    <location>
        <begin position="707"/>
        <end position="773"/>
    </location>
</feature>
<dbReference type="InterPro" id="IPR011990">
    <property type="entry name" value="TPR-like_helical_dom_sf"/>
</dbReference>
<reference evidence="5" key="1">
    <citation type="journal article" date="2023" name="Plant J.">
        <title>The genome of the king protea, Protea cynaroides.</title>
        <authorList>
            <person name="Chang J."/>
            <person name="Duong T.A."/>
            <person name="Schoeman C."/>
            <person name="Ma X."/>
            <person name="Roodt D."/>
            <person name="Barker N."/>
            <person name="Li Z."/>
            <person name="Van de Peer Y."/>
            <person name="Mizrachi E."/>
        </authorList>
    </citation>
    <scope>NUCLEOTIDE SEQUENCE</scope>
    <source>
        <tissue evidence="5">Young leaves</tissue>
    </source>
</reference>
<evidence type="ECO:0000313" key="5">
    <source>
        <dbReference type="EMBL" id="KAJ4979816.1"/>
    </source>
</evidence>
<dbReference type="PANTHER" id="PTHR21563:SF3">
    <property type="entry name" value="ZINC FINGER C3H1 DOMAIN-CONTAINING PROTEIN"/>
    <property type="match status" value="1"/>
</dbReference>
<feature type="region of interest" description="Disordered" evidence="2">
    <location>
        <begin position="305"/>
        <end position="343"/>
    </location>
</feature>
<dbReference type="PANTHER" id="PTHR21563">
    <property type="entry name" value="ZINC FINGER C3H1 DOMAIN-CONTAINING PROTEIN"/>
    <property type="match status" value="1"/>
</dbReference>
<feature type="compositionally biased region" description="Basic and acidic residues" evidence="2">
    <location>
        <begin position="745"/>
        <end position="759"/>
    </location>
</feature>
<feature type="region of interest" description="Disordered" evidence="2">
    <location>
        <begin position="144"/>
        <end position="201"/>
    </location>
</feature>
<dbReference type="Proteomes" id="UP001141806">
    <property type="component" value="Unassembled WGS sequence"/>
</dbReference>
<feature type="transmembrane region" description="Helical" evidence="3">
    <location>
        <begin position="1301"/>
        <end position="1321"/>
    </location>
</feature>
<feature type="compositionally biased region" description="Polar residues" evidence="2">
    <location>
        <begin position="176"/>
        <end position="201"/>
    </location>
</feature>
<evidence type="ECO:0000313" key="6">
    <source>
        <dbReference type="Proteomes" id="UP001141806"/>
    </source>
</evidence>
<feature type="domain" description="Putative zinc-finger" evidence="4">
    <location>
        <begin position="981"/>
        <end position="1001"/>
    </location>
</feature>
<accession>A0A9Q0L0J1</accession>
<proteinExistence type="predicted"/>
<keyword evidence="3" id="KW-0472">Membrane</keyword>
<organism evidence="5 6">
    <name type="scientific">Protea cynaroides</name>
    <dbReference type="NCBI Taxonomy" id="273540"/>
    <lineage>
        <taxon>Eukaryota</taxon>
        <taxon>Viridiplantae</taxon>
        <taxon>Streptophyta</taxon>
        <taxon>Embryophyta</taxon>
        <taxon>Tracheophyta</taxon>
        <taxon>Spermatophyta</taxon>
        <taxon>Magnoliopsida</taxon>
        <taxon>Proteales</taxon>
        <taxon>Proteaceae</taxon>
        <taxon>Protea</taxon>
    </lineage>
</organism>
<feature type="compositionally biased region" description="Basic and acidic residues" evidence="2">
    <location>
        <begin position="322"/>
        <end position="334"/>
    </location>
</feature>
<feature type="region of interest" description="Disordered" evidence="2">
    <location>
        <begin position="682"/>
        <end position="701"/>
    </location>
</feature>
<keyword evidence="3" id="KW-0812">Transmembrane</keyword>
<feature type="compositionally biased region" description="Polar residues" evidence="2">
    <location>
        <begin position="89"/>
        <end position="102"/>
    </location>
</feature>
<dbReference type="Gene3D" id="1.25.40.10">
    <property type="entry name" value="Tetratricopeptide repeat domain"/>
    <property type="match status" value="1"/>
</dbReference>
<keyword evidence="3" id="KW-1133">Transmembrane helix</keyword>
<dbReference type="Pfam" id="PF10650">
    <property type="entry name" value="zf-C3H1"/>
    <property type="match status" value="1"/>
</dbReference>
<feature type="coiled-coil region" evidence="1">
    <location>
        <begin position="548"/>
        <end position="575"/>
    </location>
</feature>
<dbReference type="OrthoDB" id="1922977at2759"/>
<keyword evidence="1" id="KW-0175">Coiled coil</keyword>
<dbReference type="EMBL" id="JAMYWD010000002">
    <property type="protein sequence ID" value="KAJ4979816.1"/>
    <property type="molecule type" value="Genomic_DNA"/>
</dbReference>
<dbReference type="GO" id="GO:0000178">
    <property type="term" value="C:exosome (RNase complex)"/>
    <property type="evidence" value="ECO:0007669"/>
    <property type="project" value="TreeGrafter"/>
</dbReference>
<gene>
    <name evidence="5" type="ORF">NE237_010596</name>
</gene>
<feature type="region of interest" description="Disordered" evidence="2">
    <location>
        <begin position="1"/>
        <end position="102"/>
    </location>
</feature>
<evidence type="ECO:0000256" key="1">
    <source>
        <dbReference type="SAM" id="Coils"/>
    </source>
</evidence>
<evidence type="ECO:0000259" key="4">
    <source>
        <dbReference type="Pfam" id="PF10650"/>
    </source>
</evidence>
<dbReference type="InterPro" id="IPR019607">
    <property type="entry name" value="Putative_zinc-finger_domain"/>
</dbReference>
<sequence length="1794" mass="199987">MGEENQDIDQLRAKAIASMSAAANANSKSKEKPIQNREEGELSSSDDDGVPNCSVAQSTSITAPPDELNYIKSGNKNTKNSNTGKSVSANGRASSSHIQPWTSAKKSYSKHFGLNPMPSKLGNHNTPGWCVPSRANNNLVISFSDDDSGSGSEGYKAERTAKKKSNSLGVDGSKNPPMSLQSKSEMVRRTASNQVNPKKLASSRTFMSSMTKIHGANSSSSGLSFVEQGSSVRSVDPANRMVAVRDHGNNQGMSGKSNNVESLRQQIAIRENELRLQLKSGQPKETISGSSGDYNGAKLISNADKKGRLASSNTVQLASNEQAKKRLKLSEPKQSKLSSDGLLPMHIPATKSLSELMMPVVGNNRLTDSNLVTNSQCSKETRVATTDPGIDEVQEKGDVQAPISSGNQFGVKDGISTSCGRFDKSNELLDSLTVFNQNSYLPQIRPREDIQPAFQLKMSSPRKPHTEGLKHSGTFGETQSLTFFQNKATCNHNLVSSSVNNELISGDETLNPASENPSDKHFLKFSESKLGDSNVNFSGQNVMDIRSLVKIEELLDKELEEAQELRYRCELEERNALKAYRKAQWDLAEANARCTHLYQRRELFSAKSRAFIMEGSNSFWTLGWDKQMEIGLDSLHTVPEANGDLLPTLRHQMQAELQGFNQLSRDSNVQCTNGAVNTSYQHMSGQHLGSEPCSEPDASTSELLHHKDTANGNCTPSNHPNMSAEEDEETFTSDHRAVQATLDYSNKEEDLGREPETSHRSKTKYSIDGSDDPVSLEASLRSKLFARLGNRNLSKNNHQSFSKECTSGKLANIDVENKGTITSVRNQSFLEAEQNQVSGTGGTDKSKPSTCDTFLCIQDQCHGNERSFDPGPHIAADPGYHSSSLTEPRTSTVFPSLLTPSVMRSAFGHMKITSPVRFRELLSGGPEVCSYDIAHKGDTGGSGNDILLEILRASSAEGTKRGMGEFGSYMCDISIDPFWSFCMFELRGKCNDEECCWQHFKDYPQRNIKQLNNTGSAECHVRPSSQVEKFTGACKLSQYPHHDIKFSPLTYFVGSDLLKADLLSYRSILARSIGQCWQKGFSISRAVPFSLQKNLPAEVQFFHHNDACIDVRQSWNRQYMYFQSQDEAMSHFNQGDPEQSLEMALILSNRDVNKLDAKKKAPFVLSRAIETDPTSVVLWIVYLHIYYRNEKEIGTDDMFSHAIHHNDSSYELWLMYINSRIQLNDRLLAFENALSALCRHASAPDGRTAPASACILDLFLQMMDFLRMSGNIGKAILTIYALFPLVMDYKDDRSMLPSDILTYLTVSDKCIFWICCVYLVIYKKLPDAVVQQFECEKELPFAIDWPCIQLTRDEKHRASELMEMAVDSVASSLNGDLNEKETALRSAHVMSLSHVRCMTVLDGLDCCKTLLHKYVKQYPTCLELVLTFARFCEDSFVDLDFKGFEEVLHSWPREIPGVQCIWNQYAEFALENGRFEFAKELMVQWSQSIWKVQIPQNGIDVPEDDDLCISLESPSCSIPDDCVAFSNTKDKYFGLINLSLHRFLQEDKTGARLAMDKALEVVATEDFRHCVREHAVFYLLDESESIRSTSISGIMSLLNRYLIDARSCPFSEPLSRKFIQNIKKPRVRQLINNMLPPIPLDCSLANLVLQVWYGTSLLPENYSRIKFLVDLVEAIMEMLPANYLLALSVGKLITMNSNAADIVSTGVSFWAGSLLLSSIFQAVPVAPEPIWVEAADILVKLIEVQDMCERFHQRALSVYPFSLELWKSYFNLSKMTGNMNAVVEAAKERGVVLD</sequence>
<dbReference type="GO" id="GO:0005634">
    <property type="term" value="C:nucleus"/>
    <property type="evidence" value="ECO:0007669"/>
    <property type="project" value="TreeGrafter"/>
</dbReference>
<dbReference type="SUPFAM" id="SSF48452">
    <property type="entry name" value="TPR-like"/>
    <property type="match status" value="1"/>
</dbReference>
<dbReference type="InterPro" id="IPR039278">
    <property type="entry name" value="Red1"/>
</dbReference>
<feature type="compositionally biased region" description="Basic and acidic residues" evidence="2">
    <location>
        <begin position="28"/>
        <end position="40"/>
    </location>
</feature>
<protein>
    <recommendedName>
        <fullName evidence="4">Putative zinc-finger domain-containing protein</fullName>
    </recommendedName>
</protein>
<feature type="compositionally biased region" description="Low complexity" evidence="2">
    <location>
        <begin position="72"/>
        <end position="88"/>
    </location>
</feature>
<evidence type="ECO:0000256" key="2">
    <source>
        <dbReference type="SAM" id="MobiDB-lite"/>
    </source>
</evidence>
<feature type="compositionally biased region" description="Polar residues" evidence="2">
    <location>
        <begin position="310"/>
        <end position="321"/>
    </location>
</feature>
<name>A0A9Q0L0J1_9MAGN</name>
<feature type="compositionally biased region" description="Low complexity" evidence="2">
    <location>
        <begin position="13"/>
        <end position="27"/>
    </location>
</feature>